<dbReference type="AlphaFoldDB" id="A0A0F9R8M0"/>
<sequence length="183" mass="21513">MKMKKLFVVLTIFSAIFFSKAKADQPVFDKFYMQHYVSFGNTFVVMLDDNSMWELFCFKPRSQTWSEWWNSVKIEVDENFLWKEGDWMIQDQIVIGENNLDRALYGKLKDEDEKRLRCFDYVIENLSGNKVAFARPISFAEFTNLFIDYSNYQYDLGLEDGFSDGYLSGYSSGFSDGQATVYK</sequence>
<name>A0A0F9R8M0_9ZZZZ</name>
<dbReference type="EMBL" id="LAZR01001371">
    <property type="protein sequence ID" value="KKN45697.1"/>
    <property type="molecule type" value="Genomic_DNA"/>
</dbReference>
<proteinExistence type="predicted"/>
<organism evidence="1">
    <name type="scientific">marine sediment metagenome</name>
    <dbReference type="NCBI Taxonomy" id="412755"/>
    <lineage>
        <taxon>unclassified sequences</taxon>
        <taxon>metagenomes</taxon>
        <taxon>ecological metagenomes</taxon>
    </lineage>
</organism>
<protein>
    <submittedName>
        <fullName evidence="1">Uncharacterized protein</fullName>
    </submittedName>
</protein>
<evidence type="ECO:0000313" key="1">
    <source>
        <dbReference type="EMBL" id="KKN45697.1"/>
    </source>
</evidence>
<accession>A0A0F9R8M0</accession>
<gene>
    <name evidence="1" type="ORF">LCGC14_0680150</name>
</gene>
<comment type="caution">
    <text evidence="1">The sequence shown here is derived from an EMBL/GenBank/DDBJ whole genome shotgun (WGS) entry which is preliminary data.</text>
</comment>
<reference evidence="1" key="1">
    <citation type="journal article" date="2015" name="Nature">
        <title>Complex archaea that bridge the gap between prokaryotes and eukaryotes.</title>
        <authorList>
            <person name="Spang A."/>
            <person name="Saw J.H."/>
            <person name="Jorgensen S.L."/>
            <person name="Zaremba-Niedzwiedzka K."/>
            <person name="Martijn J."/>
            <person name="Lind A.E."/>
            <person name="van Eijk R."/>
            <person name="Schleper C."/>
            <person name="Guy L."/>
            <person name="Ettema T.J."/>
        </authorList>
    </citation>
    <scope>NUCLEOTIDE SEQUENCE</scope>
</reference>